<protein>
    <submittedName>
        <fullName evidence="1">Uncharacterized protein</fullName>
    </submittedName>
</protein>
<evidence type="ECO:0000313" key="2">
    <source>
        <dbReference type="Proteomes" id="UP000463868"/>
    </source>
</evidence>
<dbReference type="EMBL" id="CP031976">
    <property type="protein sequence ID" value="QHI12079.1"/>
    <property type="molecule type" value="Genomic_DNA"/>
</dbReference>
<evidence type="ECO:0000313" key="1">
    <source>
        <dbReference type="EMBL" id="QHI12079.1"/>
    </source>
</evidence>
<accession>A0A857IG55</accession>
<organism evidence="1 2">
    <name type="scientific">Acinetobacter haemolyticus</name>
    <dbReference type="NCBI Taxonomy" id="29430"/>
    <lineage>
        <taxon>Bacteria</taxon>
        <taxon>Pseudomonadati</taxon>
        <taxon>Pseudomonadota</taxon>
        <taxon>Gammaproteobacteria</taxon>
        <taxon>Moraxellales</taxon>
        <taxon>Moraxellaceae</taxon>
        <taxon>Acinetobacter</taxon>
    </lineage>
</organism>
<proteinExistence type="predicted"/>
<gene>
    <name evidence="1" type="ORF">AhaeAN43_01070</name>
</gene>
<sequence length="62" mass="7568">MVKFDCSFAKVNSLFHSEGDRQRNHHNQFITKRYDKFVHNFRVLFYNGLVMIVYDDCWENCC</sequence>
<dbReference type="Proteomes" id="UP000463868">
    <property type="component" value="Chromosome"/>
</dbReference>
<dbReference type="AlphaFoldDB" id="A0A857IG55"/>
<name>A0A857IG55_ACIHA</name>
<reference evidence="1 2" key="1">
    <citation type="submission" date="2018-08" db="EMBL/GenBank/DDBJ databases">
        <title>Analysis of the genomic diversity of Mexican Acinetobacter haemolyticus clinical isolates.</title>
        <authorList>
            <person name="Castro-Jaimes S."/>
            <person name="Cevallos M.A."/>
        </authorList>
    </citation>
    <scope>NUCLEOTIDE SEQUENCE [LARGE SCALE GENOMIC DNA]</scope>
    <source>
        <strain evidence="1 2">AN43</strain>
    </source>
</reference>